<dbReference type="Pfam" id="PF03668">
    <property type="entry name" value="RapZ-like_N"/>
    <property type="match status" value="1"/>
</dbReference>
<dbReference type="GO" id="GO:0005525">
    <property type="term" value="F:GTP binding"/>
    <property type="evidence" value="ECO:0007669"/>
    <property type="project" value="UniProtKB-UniRule"/>
</dbReference>
<dbReference type="Gene3D" id="3.40.50.300">
    <property type="entry name" value="P-loop containing nucleotide triphosphate hydrolases"/>
    <property type="match status" value="1"/>
</dbReference>
<reference evidence="7 8" key="1">
    <citation type="submission" date="2019-03" db="EMBL/GenBank/DDBJ databases">
        <title>Genomic Encyclopedia of Type Strains, Phase IV (KMG-IV): sequencing the most valuable type-strain genomes for metagenomic binning, comparative biology and taxonomic classification.</title>
        <authorList>
            <person name="Goeker M."/>
        </authorList>
    </citation>
    <scope>NUCLEOTIDE SEQUENCE [LARGE SCALE GENOMIC DNA]</scope>
    <source>
        <strain evidence="7 8">DSM 28679</strain>
    </source>
</reference>
<evidence type="ECO:0000256" key="4">
    <source>
        <dbReference type="HAMAP-Rule" id="MF_00636"/>
    </source>
</evidence>
<dbReference type="InterPro" id="IPR005337">
    <property type="entry name" value="RapZ-like"/>
</dbReference>
<evidence type="ECO:0000256" key="2">
    <source>
        <dbReference type="ARBA" id="ARBA00022840"/>
    </source>
</evidence>
<dbReference type="NCBIfam" id="NF003828">
    <property type="entry name" value="PRK05416.1"/>
    <property type="match status" value="1"/>
</dbReference>
<dbReference type="RefSeq" id="WP_101497911.1">
    <property type="nucleotide sequence ID" value="NZ_LNJZ01000009.1"/>
</dbReference>
<dbReference type="InterPro" id="IPR053930">
    <property type="entry name" value="RapZ-like_N"/>
</dbReference>
<feature type="domain" description="RapZ C-terminal" evidence="6">
    <location>
        <begin position="169"/>
        <end position="284"/>
    </location>
</feature>
<dbReference type="OrthoDB" id="9784461at2"/>
<evidence type="ECO:0000313" key="7">
    <source>
        <dbReference type="EMBL" id="TDQ36299.1"/>
    </source>
</evidence>
<dbReference type="PIRSF" id="PIRSF005052">
    <property type="entry name" value="P-loopkin"/>
    <property type="match status" value="1"/>
</dbReference>
<dbReference type="SUPFAM" id="SSF52540">
    <property type="entry name" value="P-loop containing nucleoside triphosphate hydrolases"/>
    <property type="match status" value="1"/>
</dbReference>
<evidence type="ECO:0000313" key="8">
    <source>
        <dbReference type="Proteomes" id="UP000294575"/>
    </source>
</evidence>
<name>A0A4R6TWB0_9GAMM</name>
<keyword evidence="3 4" id="KW-0342">GTP-binding</keyword>
<dbReference type="Proteomes" id="UP000294575">
    <property type="component" value="Unassembled WGS sequence"/>
</dbReference>
<keyword evidence="2 4" id="KW-0067">ATP-binding</keyword>
<protein>
    <submittedName>
        <fullName evidence="7">UPF0042 nucleotide-binding protein</fullName>
    </submittedName>
</protein>
<feature type="binding site" evidence="4">
    <location>
        <begin position="8"/>
        <end position="15"/>
    </location>
    <ligand>
        <name>ATP</name>
        <dbReference type="ChEBI" id="CHEBI:30616"/>
    </ligand>
</feature>
<dbReference type="AlphaFoldDB" id="A0A4R6TWB0"/>
<evidence type="ECO:0000256" key="3">
    <source>
        <dbReference type="ARBA" id="ARBA00023134"/>
    </source>
</evidence>
<gene>
    <name evidence="7" type="ORF">DFQ45_11321</name>
</gene>
<sequence>MRLVIVSGRSGSGKSTALAVLEDNDFYCIDNLPASLLPDLVDRTLLSAELAPARLAVSIDARNQPQQLEQIPALLARLREKHIQFEIVFLDADDNTLLKRFSETRRRHPLTSSERSLSEALAYERELLHHLACAADINIDTTQLNLYQLGDLLKQRLLDKPASGTAFLLKSFGFKRGLPIEADFVLDVRNLPNPYWQAELRPYSGLEQPVIDYLDQQEDVQEMYTDILHYLQKWLPRVGASNRAYVTIAIGCTGGQHRSVYMVERLAAALRPTIDNIQVRHRDARPHERP</sequence>
<accession>A0A4R6TWB0</accession>
<dbReference type="InterPro" id="IPR027417">
    <property type="entry name" value="P-loop_NTPase"/>
</dbReference>
<feature type="binding site" evidence="4">
    <location>
        <begin position="60"/>
        <end position="63"/>
    </location>
    <ligand>
        <name>GTP</name>
        <dbReference type="ChEBI" id="CHEBI:37565"/>
    </ligand>
</feature>
<keyword evidence="1 4" id="KW-0547">Nucleotide-binding</keyword>
<keyword evidence="8" id="KW-1185">Reference proteome</keyword>
<evidence type="ECO:0000259" key="6">
    <source>
        <dbReference type="Pfam" id="PF22740"/>
    </source>
</evidence>
<dbReference type="GO" id="GO:0005524">
    <property type="term" value="F:ATP binding"/>
    <property type="evidence" value="ECO:0007669"/>
    <property type="project" value="UniProtKB-UniRule"/>
</dbReference>
<dbReference type="PANTHER" id="PTHR30448">
    <property type="entry name" value="RNASE ADAPTER PROTEIN RAPZ"/>
    <property type="match status" value="1"/>
</dbReference>
<dbReference type="PANTHER" id="PTHR30448:SF0">
    <property type="entry name" value="RNASE ADAPTER PROTEIN RAPZ"/>
    <property type="match status" value="1"/>
</dbReference>
<proteinExistence type="inferred from homology"/>
<dbReference type="Pfam" id="PF22740">
    <property type="entry name" value="PapZ_C"/>
    <property type="match status" value="1"/>
</dbReference>
<dbReference type="InterPro" id="IPR053931">
    <property type="entry name" value="RapZ_C"/>
</dbReference>
<comment type="caution">
    <text evidence="7">The sequence shown here is derived from an EMBL/GenBank/DDBJ whole genome shotgun (WGS) entry which is preliminary data.</text>
</comment>
<evidence type="ECO:0000259" key="5">
    <source>
        <dbReference type="Pfam" id="PF03668"/>
    </source>
</evidence>
<dbReference type="HAMAP" id="MF_00636">
    <property type="entry name" value="RapZ_like"/>
    <property type="match status" value="1"/>
</dbReference>
<dbReference type="EMBL" id="SNYK01000013">
    <property type="protein sequence ID" value="TDQ36299.1"/>
    <property type="molecule type" value="Genomic_DNA"/>
</dbReference>
<evidence type="ECO:0000256" key="1">
    <source>
        <dbReference type="ARBA" id="ARBA00022741"/>
    </source>
</evidence>
<organism evidence="7 8">
    <name type="scientific">Thiopseudomonas denitrificans</name>
    <dbReference type="NCBI Taxonomy" id="1501432"/>
    <lineage>
        <taxon>Bacteria</taxon>
        <taxon>Pseudomonadati</taxon>
        <taxon>Pseudomonadota</taxon>
        <taxon>Gammaproteobacteria</taxon>
        <taxon>Pseudomonadales</taxon>
        <taxon>Pseudomonadaceae</taxon>
        <taxon>Thiopseudomonas</taxon>
    </lineage>
</organism>
<feature type="domain" description="RapZ-like N-terminal" evidence="5">
    <location>
        <begin position="1"/>
        <end position="158"/>
    </location>
</feature>